<evidence type="ECO:0000313" key="3">
    <source>
        <dbReference type="Proteomes" id="UP001243330"/>
    </source>
</evidence>
<keyword evidence="3" id="KW-1185">Reference proteome</keyword>
<dbReference type="AlphaFoldDB" id="A0AAD9ALG0"/>
<evidence type="ECO:0000313" key="2">
    <source>
        <dbReference type="EMBL" id="KAK1849744.1"/>
    </source>
</evidence>
<dbReference type="GO" id="GO:0051213">
    <property type="term" value="F:dioxygenase activity"/>
    <property type="evidence" value="ECO:0007669"/>
    <property type="project" value="UniProtKB-KW"/>
</dbReference>
<reference evidence="2" key="1">
    <citation type="submission" date="2023-01" db="EMBL/GenBank/DDBJ databases">
        <title>Colletotrichum chrysophilum M932 genome sequence.</title>
        <authorList>
            <person name="Baroncelli R."/>
        </authorList>
    </citation>
    <scope>NUCLEOTIDE SEQUENCE</scope>
    <source>
        <strain evidence="2">M932</strain>
    </source>
</reference>
<evidence type="ECO:0000256" key="1">
    <source>
        <dbReference type="SAM" id="MobiDB-lite"/>
    </source>
</evidence>
<feature type="compositionally biased region" description="Low complexity" evidence="1">
    <location>
        <begin position="15"/>
        <end position="27"/>
    </location>
</feature>
<name>A0AAD9ALG0_9PEZI</name>
<accession>A0AAD9ALG0</accession>
<organism evidence="2 3">
    <name type="scientific">Colletotrichum chrysophilum</name>
    <dbReference type="NCBI Taxonomy" id="1836956"/>
    <lineage>
        <taxon>Eukaryota</taxon>
        <taxon>Fungi</taxon>
        <taxon>Dikarya</taxon>
        <taxon>Ascomycota</taxon>
        <taxon>Pezizomycotina</taxon>
        <taxon>Sordariomycetes</taxon>
        <taxon>Hypocreomycetidae</taxon>
        <taxon>Glomerellales</taxon>
        <taxon>Glomerellaceae</taxon>
        <taxon>Colletotrichum</taxon>
        <taxon>Colletotrichum gloeosporioides species complex</taxon>
    </lineage>
</organism>
<feature type="region of interest" description="Disordered" evidence="1">
    <location>
        <begin position="1"/>
        <end position="42"/>
    </location>
</feature>
<protein>
    <submittedName>
        <fullName evidence="2">Alpha-ketoglutarate-dependent sulfonate dioxygenase</fullName>
    </submittedName>
</protein>
<keyword evidence="2" id="KW-0223">Dioxygenase</keyword>
<sequence>MWKKNKTKTPQYAYPGPSTGSGPISAGPAPPAYTSDPPSSLTDTLENLSISQSPTAVPTEAHCLAHLRLLCAFNRLKTETGYRNGLWNIFDSRAGPQASATNGKSAAIPDPAEPNIDILVKLREKRWAVYVARAVSRYEAWWSSFVPDMLLEKDMLDPDEGRRDRYEGFVTREGMVWNADMLPPLGSPSPFLCFLMNCNR</sequence>
<gene>
    <name evidence="2" type="ORF">CCHR01_07645</name>
</gene>
<dbReference type="EMBL" id="JAQOWY010000136">
    <property type="protein sequence ID" value="KAK1849744.1"/>
    <property type="molecule type" value="Genomic_DNA"/>
</dbReference>
<dbReference type="Proteomes" id="UP001243330">
    <property type="component" value="Unassembled WGS sequence"/>
</dbReference>
<keyword evidence="2" id="KW-0560">Oxidoreductase</keyword>
<comment type="caution">
    <text evidence="2">The sequence shown here is derived from an EMBL/GenBank/DDBJ whole genome shotgun (WGS) entry which is preliminary data.</text>
</comment>
<proteinExistence type="predicted"/>